<name>A0AAD9AUY6_9PEZI</name>
<accession>A0AAD9AUY6</accession>
<proteinExistence type="predicted"/>
<evidence type="ECO:0008006" key="5">
    <source>
        <dbReference type="Google" id="ProtNLM"/>
    </source>
</evidence>
<organism evidence="3 4">
    <name type="scientific">Colletotrichum chrysophilum</name>
    <dbReference type="NCBI Taxonomy" id="1836956"/>
    <lineage>
        <taxon>Eukaryota</taxon>
        <taxon>Fungi</taxon>
        <taxon>Dikarya</taxon>
        <taxon>Ascomycota</taxon>
        <taxon>Pezizomycotina</taxon>
        <taxon>Sordariomycetes</taxon>
        <taxon>Hypocreomycetidae</taxon>
        <taxon>Glomerellales</taxon>
        <taxon>Glomerellaceae</taxon>
        <taxon>Colletotrichum</taxon>
        <taxon>Colletotrichum gloeosporioides species complex</taxon>
    </lineage>
</organism>
<evidence type="ECO:0000313" key="3">
    <source>
        <dbReference type="EMBL" id="KAK1853195.1"/>
    </source>
</evidence>
<feature type="chain" id="PRO_5041941049" description="Secreted protein" evidence="2">
    <location>
        <begin position="24"/>
        <end position="145"/>
    </location>
</feature>
<feature type="region of interest" description="Disordered" evidence="1">
    <location>
        <begin position="60"/>
        <end position="89"/>
    </location>
</feature>
<evidence type="ECO:0000256" key="1">
    <source>
        <dbReference type="SAM" id="MobiDB-lite"/>
    </source>
</evidence>
<dbReference type="EMBL" id="JAQOWY010000059">
    <property type="protein sequence ID" value="KAK1853195.1"/>
    <property type="molecule type" value="Genomic_DNA"/>
</dbReference>
<protein>
    <recommendedName>
        <fullName evidence="5">Secreted protein</fullName>
    </recommendedName>
</protein>
<gene>
    <name evidence="3" type="ORF">CCHR01_04125</name>
</gene>
<reference evidence="3" key="1">
    <citation type="submission" date="2023-01" db="EMBL/GenBank/DDBJ databases">
        <title>Colletotrichum chrysophilum M932 genome sequence.</title>
        <authorList>
            <person name="Baroncelli R."/>
        </authorList>
    </citation>
    <scope>NUCLEOTIDE SEQUENCE</scope>
    <source>
        <strain evidence="3">M932</strain>
    </source>
</reference>
<evidence type="ECO:0000256" key="2">
    <source>
        <dbReference type="SAM" id="SignalP"/>
    </source>
</evidence>
<dbReference type="Proteomes" id="UP001243330">
    <property type="component" value="Unassembled WGS sequence"/>
</dbReference>
<keyword evidence="4" id="KW-1185">Reference proteome</keyword>
<keyword evidence="2" id="KW-0732">Signal</keyword>
<comment type="caution">
    <text evidence="3">The sequence shown here is derived from an EMBL/GenBank/DDBJ whole genome shotgun (WGS) entry which is preliminary data.</text>
</comment>
<evidence type="ECO:0000313" key="4">
    <source>
        <dbReference type="Proteomes" id="UP001243330"/>
    </source>
</evidence>
<feature type="signal peptide" evidence="2">
    <location>
        <begin position="1"/>
        <end position="23"/>
    </location>
</feature>
<sequence length="145" mass="16195">MSVFPGLVLFSPLLPSLLPGCRPSLFPWAPSRPSEKVHITRRRYLPPSQGRAFLTHLEPVPTSSAVPHSRPRRFPPPRAPPRSSSPENHHQPVRLCLLFSSPNSCTGTVSKAKKLTTLAYFFAQRSFAKLKSLVYRLGQRLDAQS</sequence>
<dbReference type="AlphaFoldDB" id="A0AAD9AUY6"/>